<evidence type="ECO:0000313" key="3">
    <source>
        <dbReference type="Proteomes" id="UP001179181"/>
    </source>
</evidence>
<reference evidence="2 3" key="1">
    <citation type="submission" date="2020-03" db="EMBL/GenBank/DDBJ databases">
        <title>Genomic Encyclopedia of Type Strains, Phase IV (KMG-IV): sequencing the most valuable type-strain genomes for metagenomic binning, comparative biology and taxonomic classification.</title>
        <authorList>
            <person name="Goeker M."/>
        </authorList>
    </citation>
    <scope>NUCLEOTIDE SEQUENCE [LARGE SCALE GENOMIC DNA]</scope>
    <source>
        <strain evidence="2 3">DSM 102865</strain>
    </source>
</reference>
<dbReference type="PANTHER" id="PTHR45947:SF13">
    <property type="entry name" value="TRANSFERASE"/>
    <property type="match status" value="1"/>
</dbReference>
<dbReference type="PANTHER" id="PTHR45947">
    <property type="entry name" value="SULFOQUINOVOSYL TRANSFERASE SQD2"/>
    <property type="match status" value="1"/>
</dbReference>
<keyword evidence="3" id="KW-1185">Reference proteome</keyword>
<evidence type="ECO:0000313" key="2">
    <source>
        <dbReference type="EMBL" id="NIJ54971.1"/>
    </source>
</evidence>
<dbReference type="InterPro" id="IPR050194">
    <property type="entry name" value="Glycosyltransferase_grp1"/>
</dbReference>
<feature type="domain" description="Glycosyl transferase family 1" evidence="1">
    <location>
        <begin position="54"/>
        <end position="197"/>
    </location>
</feature>
<dbReference type="Proteomes" id="UP001179181">
    <property type="component" value="Unassembled WGS sequence"/>
</dbReference>
<name>A0ABX0UPR4_9BACT</name>
<proteinExistence type="predicted"/>
<gene>
    <name evidence="2" type="ORF">FHS68_004158</name>
</gene>
<evidence type="ECO:0000259" key="1">
    <source>
        <dbReference type="Pfam" id="PF00534"/>
    </source>
</evidence>
<accession>A0ABX0UPR4</accession>
<organism evidence="2 3">
    <name type="scientific">Dyadobacter arcticus</name>
    <dbReference type="NCBI Taxonomy" id="1078754"/>
    <lineage>
        <taxon>Bacteria</taxon>
        <taxon>Pseudomonadati</taxon>
        <taxon>Bacteroidota</taxon>
        <taxon>Cytophagia</taxon>
        <taxon>Cytophagales</taxon>
        <taxon>Spirosomataceae</taxon>
        <taxon>Dyadobacter</taxon>
    </lineage>
</organism>
<protein>
    <submittedName>
        <fullName evidence="2">Glycosyltransferase involved in cell wall biosynthesis</fullName>
    </submittedName>
</protein>
<dbReference type="EMBL" id="JAASQJ010000004">
    <property type="protein sequence ID" value="NIJ54971.1"/>
    <property type="molecule type" value="Genomic_DNA"/>
</dbReference>
<dbReference type="CDD" id="cd03801">
    <property type="entry name" value="GT4_PimA-like"/>
    <property type="match status" value="1"/>
</dbReference>
<dbReference type="InterPro" id="IPR001296">
    <property type="entry name" value="Glyco_trans_1"/>
</dbReference>
<sequence length="223" mass="24871">MLAVHNSIDSWNRKVNAFIAISKFVKGKLIAQGIQENKIRIKPNCLSTDPGCSYDKKDYILYVGRLSQEKGISTLVKAWDLLNSKTTKLLVIGEGDLAGSNSQTIEYMGKLSLSETYRYMSQAKALIVPSEWHEPFGRVVVEAFANGTPVIGSKMGGIPELICPGRNGLLFEAGNVEQLANQIEIIISEDNGEMAREARQEFLLKYTPEKNYLQLKHIYESVI</sequence>
<dbReference type="Gene3D" id="3.40.50.2000">
    <property type="entry name" value="Glycogen Phosphorylase B"/>
    <property type="match status" value="2"/>
</dbReference>
<comment type="caution">
    <text evidence="2">The sequence shown here is derived from an EMBL/GenBank/DDBJ whole genome shotgun (WGS) entry which is preliminary data.</text>
</comment>
<dbReference type="SUPFAM" id="SSF53756">
    <property type="entry name" value="UDP-Glycosyltransferase/glycogen phosphorylase"/>
    <property type="match status" value="1"/>
</dbReference>
<dbReference type="Pfam" id="PF00534">
    <property type="entry name" value="Glycos_transf_1"/>
    <property type="match status" value="1"/>
</dbReference>